<accession>A0A1Y2N759</accession>
<reference evidence="3 4" key="1">
    <citation type="submission" date="2016-09" db="EMBL/GenBank/DDBJ databases">
        <title>Pseudonocardia autotrophica DSM535, a candidate organism with high potential of specific P450 cytochromes.</title>
        <authorList>
            <person name="Grumaz C."/>
            <person name="Vainshtein Y."/>
            <person name="Kirstahler P."/>
            <person name="Sohn K."/>
        </authorList>
    </citation>
    <scope>NUCLEOTIDE SEQUENCE [LARGE SCALE GENOMIC DNA]</scope>
    <source>
        <strain evidence="3 4">DSM 535</strain>
    </source>
</reference>
<evidence type="ECO:0000259" key="2">
    <source>
        <dbReference type="Pfam" id="PF22289"/>
    </source>
</evidence>
<dbReference type="Proteomes" id="UP000194360">
    <property type="component" value="Unassembled WGS sequence"/>
</dbReference>
<evidence type="ECO:0000313" key="4">
    <source>
        <dbReference type="Proteomes" id="UP000194360"/>
    </source>
</evidence>
<feature type="domain" description="Dimethylamine monooxygenase subunit DmmA-like C-terminal" evidence="2">
    <location>
        <begin position="127"/>
        <end position="170"/>
    </location>
</feature>
<keyword evidence="4" id="KW-1185">Reference proteome</keyword>
<dbReference type="STRING" id="2074.BG845_00917"/>
<name>A0A1Y2N759_PSEAH</name>
<dbReference type="Pfam" id="PF22289">
    <property type="entry name" value="DmmA-like_C"/>
    <property type="match status" value="1"/>
</dbReference>
<dbReference type="OrthoDB" id="3579011at2"/>
<dbReference type="NCBIfam" id="NF041259">
    <property type="entry name" value="mono_DmmA_fam"/>
    <property type="match status" value="1"/>
</dbReference>
<comment type="caution">
    <text evidence="3">The sequence shown here is derived from an EMBL/GenBank/DDBJ whole genome shotgun (WGS) entry which is preliminary data.</text>
</comment>
<sequence length="173" mass="18012">MPTPVPPSHRGGRSSQVPVEQTTLPRYPAAGRSPAPHLVIAVGAAEPPAPRPGDRLRTIRCGADADELLDAELATMVTGWRILVTGTESDVQQVRSAALARGALDSELELRPTDVDAGPEALRPRTVHCGHCHTRFSATAAIGGAVHCPACGCALVVAHHHSRTHAAFLGSPA</sequence>
<evidence type="ECO:0000313" key="3">
    <source>
        <dbReference type="EMBL" id="OSY43312.1"/>
    </source>
</evidence>
<dbReference type="EMBL" id="MIGB01000003">
    <property type="protein sequence ID" value="OSY43312.1"/>
    <property type="molecule type" value="Genomic_DNA"/>
</dbReference>
<evidence type="ECO:0000256" key="1">
    <source>
        <dbReference type="SAM" id="MobiDB-lite"/>
    </source>
</evidence>
<gene>
    <name evidence="3" type="ORF">BG845_00917</name>
</gene>
<dbReference type="AlphaFoldDB" id="A0A1Y2N759"/>
<dbReference type="InterPro" id="IPR048037">
    <property type="entry name" value="DmmA-like_C"/>
</dbReference>
<feature type="compositionally biased region" description="Polar residues" evidence="1">
    <location>
        <begin position="13"/>
        <end position="24"/>
    </location>
</feature>
<protein>
    <recommendedName>
        <fullName evidence="2">Dimethylamine monooxygenase subunit DmmA-like C-terminal domain-containing protein</fullName>
    </recommendedName>
</protein>
<feature type="region of interest" description="Disordered" evidence="1">
    <location>
        <begin position="1"/>
        <end position="32"/>
    </location>
</feature>
<dbReference type="RefSeq" id="WP_158092064.1">
    <property type="nucleotide sequence ID" value="NZ_AP018920.1"/>
</dbReference>
<organism evidence="3 4">
    <name type="scientific">Pseudonocardia autotrophica</name>
    <name type="common">Amycolata autotrophica</name>
    <name type="synonym">Nocardia autotrophica</name>
    <dbReference type="NCBI Taxonomy" id="2074"/>
    <lineage>
        <taxon>Bacteria</taxon>
        <taxon>Bacillati</taxon>
        <taxon>Actinomycetota</taxon>
        <taxon>Actinomycetes</taxon>
        <taxon>Pseudonocardiales</taxon>
        <taxon>Pseudonocardiaceae</taxon>
        <taxon>Pseudonocardia</taxon>
    </lineage>
</organism>
<proteinExistence type="predicted"/>